<protein>
    <submittedName>
        <fullName evidence="1">Uncharacterized protein</fullName>
    </submittedName>
</protein>
<reference evidence="1" key="2">
    <citation type="journal article" date="2015" name="Data Brief">
        <title>Shoot transcriptome of the giant reed, Arundo donax.</title>
        <authorList>
            <person name="Barrero R.A."/>
            <person name="Guerrero F.D."/>
            <person name="Moolhuijzen P."/>
            <person name="Goolsby J.A."/>
            <person name="Tidwell J."/>
            <person name="Bellgard S.E."/>
            <person name="Bellgard M.I."/>
        </authorList>
    </citation>
    <scope>NUCLEOTIDE SEQUENCE</scope>
    <source>
        <tissue evidence="1">Shoot tissue taken approximately 20 cm above the soil surface</tissue>
    </source>
</reference>
<dbReference type="AlphaFoldDB" id="A0A0A8YAG5"/>
<proteinExistence type="predicted"/>
<dbReference type="EMBL" id="GBRH01274996">
    <property type="protein sequence ID" value="JAD22899.1"/>
    <property type="molecule type" value="Transcribed_RNA"/>
</dbReference>
<evidence type="ECO:0000313" key="1">
    <source>
        <dbReference type="EMBL" id="JAD22899.1"/>
    </source>
</evidence>
<accession>A0A0A8YAG5</accession>
<name>A0A0A8YAG5_ARUDO</name>
<reference evidence="1" key="1">
    <citation type="submission" date="2014-09" db="EMBL/GenBank/DDBJ databases">
        <authorList>
            <person name="Magalhaes I.L.F."/>
            <person name="Oliveira U."/>
            <person name="Santos F.R."/>
            <person name="Vidigal T.H.D.A."/>
            <person name="Brescovit A.D."/>
            <person name="Santos A.J."/>
        </authorList>
    </citation>
    <scope>NUCLEOTIDE SEQUENCE</scope>
    <source>
        <tissue evidence="1">Shoot tissue taken approximately 20 cm above the soil surface</tissue>
    </source>
</reference>
<sequence>MVLIHELVIAHICYLVNSDVQKHSSALAQCCICRTSAPCRTKNQLNDATV</sequence>
<organism evidence="1">
    <name type="scientific">Arundo donax</name>
    <name type="common">Giant reed</name>
    <name type="synonym">Donax arundinaceus</name>
    <dbReference type="NCBI Taxonomy" id="35708"/>
    <lineage>
        <taxon>Eukaryota</taxon>
        <taxon>Viridiplantae</taxon>
        <taxon>Streptophyta</taxon>
        <taxon>Embryophyta</taxon>
        <taxon>Tracheophyta</taxon>
        <taxon>Spermatophyta</taxon>
        <taxon>Magnoliopsida</taxon>
        <taxon>Liliopsida</taxon>
        <taxon>Poales</taxon>
        <taxon>Poaceae</taxon>
        <taxon>PACMAD clade</taxon>
        <taxon>Arundinoideae</taxon>
        <taxon>Arundineae</taxon>
        <taxon>Arundo</taxon>
    </lineage>
</organism>